<dbReference type="GeneID" id="89534968"/>
<evidence type="ECO:0000313" key="1">
    <source>
        <dbReference type="EMBL" id="TYS56489.1"/>
    </source>
</evidence>
<protein>
    <submittedName>
        <fullName evidence="1">Uncharacterized protein</fullName>
    </submittedName>
</protein>
<reference evidence="1 2" key="1">
    <citation type="submission" date="2019-08" db="EMBL/GenBank/DDBJ databases">
        <title>Bacillus genomes from the desert of Cuatro Cienegas, Coahuila.</title>
        <authorList>
            <person name="Olmedo-Alvarez G."/>
        </authorList>
    </citation>
    <scope>NUCLEOTIDE SEQUENCE [LARGE SCALE GENOMIC DNA]</scope>
    <source>
        <strain evidence="1 2">CH108_3D</strain>
    </source>
</reference>
<sequence>MLTLDRMKRPKRFRTTYDMTIFQTPSYGEDKGYRNVYRLSIEAEDHADALYRTFRMFNVTDLMPKDFNGRYLTSKDIVFIDEGRKGHFYYRLQSDGWAQVNRVILQ</sequence>
<gene>
    <name evidence="1" type="ORF">FZC83_02645</name>
</gene>
<dbReference type="EMBL" id="VTEQ01000001">
    <property type="protein sequence ID" value="TYS56489.1"/>
    <property type="molecule type" value="Genomic_DNA"/>
</dbReference>
<name>A0A5D4S0M7_9BACI</name>
<organism evidence="1 2">
    <name type="scientific">Rossellomorea marisflavi</name>
    <dbReference type="NCBI Taxonomy" id="189381"/>
    <lineage>
        <taxon>Bacteria</taxon>
        <taxon>Bacillati</taxon>
        <taxon>Bacillota</taxon>
        <taxon>Bacilli</taxon>
        <taxon>Bacillales</taxon>
        <taxon>Bacillaceae</taxon>
        <taxon>Rossellomorea</taxon>
    </lineage>
</organism>
<dbReference type="Proteomes" id="UP000322997">
    <property type="component" value="Unassembled WGS sequence"/>
</dbReference>
<comment type="caution">
    <text evidence="1">The sequence shown here is derived from an EMBL/GenBank/DDBJ whole genome shotgun (WGS) entry which is preliminary data.</text>
</comment>
<dbReference type="RefSeq" id="WP_148984499.1">
    <property type="nucleotide sequence ID" value="NZ_CP081870.1"/>
</dbReference>
<evidence type="ECO:0000313" key="2">
    <source>
        <dbReference type="Proteomes" id="UP000322997"/>
    </source>
</evidence>
<proteinExistence type="predicted"/>
<dbReference type="AlphaFoldDB" id="A0A5D4S0M7"/>
<accession>A0A5D4S0M7</accession>